<dbReference type="PANTHER" id="PTHR36973:SF4">
    <property type="entry name" value="NODULATION PROTEIN"/>
    <property type="match status" value="1"/>
</dbReference>
<evidence type="ECO:0000259" key="1">
    <source>
        <dbReference type="Pfam" id="PF05050"/>
    </source>
</evidence>
<dbReference type="GO" id="GO:0008171">
    <property type="term" value="F:O-methyltransferase activity"/>
    <property type="evidence" value="ECO:0007669"/>
    <property type="project" value="TreeGrafter"/>
</dbReference>
<dbReference type="NCBIfam" id="TIGR01444">
    <property type="entry name" value="fkbM_fam"/>
    <property type="match status" value="1"/>
</dbReference>
<keyword evidence="3" id="KW-1185">Reference proteome</keyword>
<proteinExistence type="predicted"/>
<accession>A0A1X6ZXD4</accession>
<dbReference type="InterPro" id="IPR029063">
    <property type="entry name" value="SAM-dependent_MTases_sf"/>
</dbReference>
<dbReference type="SUPFAM" id="SSF53335">
    <property type="entry name" value="S-adenosyl-L-methionine-dependent methyltransferases"/>
    <property type="match status" value="1"/>
</dbReference>
<dbReference type="Proteomes" id="UP000194012">
    <property type="component" value="Unassembled WGS sequence"/>
</dbReference>
<dbReference type="EMBL" id="FWFJ01000034">
    <property type="protein sequence ID" value="SLN64171.1"/>
    <property type="molecule type" value="Genomic_DNA"/>
</dbReference>
<dbReference type="AlphaFoldDB" id="A0A1X6ZXD4"/>
<feature type="domain" description="Methyltransferase FkbM" evidence="1">
    <location>
        <begin position="44"/>
        <end position="197"/>
    </location>
</feature>
<dbReference type="OrthoDB" id="292760at2"/>
<dbReference type="Gene3D" id="3.40.50.150">
    <property type="entry name" value="Vaccinia Virus protein VP39"/>
    <property type="match status" value="1"/>
</dbReference>
<dbReference type="InterPro" id="IPR006342">
    <property type="entry name" value="FkbM_mtfrase"/>
</dbReference>
<dbReference type="RefSeq" id="WP_085827925.1">
    <property type="nucleotide sequence ID" value="NZ_FWFJ01000034.1"/>
</dbReference>
<name>A0A1X6ZXD4_9RHOB</name>
<reference evidence="3" key="1">
    <citation type="submission" date="2017-03" db="EMBL/GenBank/DDBJ databases">
        <authorList>
            <person name="Rodrigo-Torres L."/>
            <person name="Arahal R.D."/>
            <person name="Lucena T."/>
        </authorList>
    </citation>
    <scope>NUCLEOTIDE SEQUENCE [LARGE SCALE GENOMIC DNA]</scope>
    <source>
        <strain evidence="3">CECT 8370</strain>
    </source>
</reference>
<dbReference type="InterPro" id="IPR053188">
    <property type="entry name" value="FkbM_Methyltransferase"/>
</dbReference>
<organism evidence="2 3">
    <name type="scientific">Roseovarius gaetbuli</name>
    <dbReference type="NCBI Taxonomy" id="1356575"/>
    <lineage>
        <taxon>Bacteria</taxon>
        <taxon>Pseudomonadati</taxon>
        <taxon>Pseudomonadota</taxon>
        <taxon>Alphaproteobacteria</taxon>
        <taxon>Rhodobacterales</taxon>
        <taxon>Roseobacteraceae</taxon>
        <taxon>Roseovarius</taxon>
    </lineage>
</organism>
<gene>
    <name evidence="2" type="ORF">ROG8370_02966</name>
</gene>
<dbReference type="Pfam" id="PF05050">
    <property type="entry name" value="Methyltransf_21"/>
    <property type="match status" value="1"/>
</dbReference>
<protein>
    <recommendedName>
        <fullName evidence="1">Methyltransferase FkbM domain-containing protein</fullName>
    </recommendedName>
</protein>
<dbReference type="PANTHER" id="PTHR36973">
    <property type="entry name" value="SLL1456 PROTEIN-RELATED"/>
    <property type="match status" value="1"/>
</dbReference>
<sequence length="235" mass="25970">MKKLLKRAIPASLRRRVHEGKRSHMRAAMRRVSARGLSIGTVIDVGASDGRWSKQTMDYFPGADYLLVEANPYHKPALEVFCAAHPKTRFVLAAASDKSGRVRFNADDPFGGKADPGEGATAIEVDAMRLDDAIGPDARGPYLLKLDTHGYELPILEGASEVLANAALVSIEVYNFKIAPEALLFDQMVAFMRDKGFGVVDMSDPLWRPGDRCFWQMDLYFQPLTCPELGDTSYS</sequence>
<evidence type="ECO:0000313" key="3">
    <source>
        <dbReference type="Proteomes" id="UP000194012"/>
    </source>
</evidence>
<evidence type="ECO:0000313" key="2">
    <source>
        <dbReference type="EMBL" id="SLN64171.1"/>
    </source>
</evidence>